<dbReference type="Proteomes" id="UP000236547">
    <property type="component" value="Unassembled WGS sequence"/>
</dbReference>
<evidence type="ECO:0000313" key="1">
    <source>
        <dbReference type="EMBL" id="PNH97898.1"/>
    </source>
</evidence>
<dbReference type="RefSeq" id="WP_102969544.1">
    <property type="nucleotide sequence ID" value="NZ_POSM01000039.1"/>
</dbReference>
<organism evidence="1 2">
    <name type="scientific">Vibrio diazotrophicus</name>
    <dbReference type="NCBI Taxonomy" id="685"/>
    <lineage>
        <taxon>Bacteria</taxon>
        <taxon>Pseudomonadati</taxon>
        <taxon>Pseudomonadota</taxon>
        <taxon>Gammaproteobacteria</taxon>
        <taxon>Vibrionales</taxon>
        <taxon>Vibrionaceae</taxon>
        <taxon>Vibrio</taxon>
    </lineage>
</organism>
<protein>
    <submittedName>
        <fullName evidence="1">Uncharacterized protein</fullName>
    </submittedName>
</protein>
<keyword evidence="2" id="KW-1185">Reference proteome</keyword>
<dbReference type="EMBL" id="POSM01000039">
    <property type="protein sequence ID" value="PNH97898.1"/>
    <property type="molecule type" value="Genomic_DNA"/>
</dbReference>
<comment type="caution">
    <text evidence="1">The sequence shown here is derived from an EMBL/GenBank/DDBJ whole genome shotgun (WGS) entry which is preliminary data.</text>
</comment>
<reference evidence="1 2" key="1">
    <citation type="submission" date="2018-01" db="EMBL/GenBank/DDBJ databases">
        <title>Draft genome sequences of six Vibrio diazotrophicus strains isolated from deep-sea sediments of the Baltic Sea.</title>
        <authorList>
            <person name="Castillo D."/>
            <person name="Vandieken V."/>
            <person name="Chiang O."/>
            <person name="Middelboe M."/>
        </authorList>
    </citation>
    <scope>NUCLEOTIDE SEQUENCE [LARGE SCALE GENOMIC DNA]</scope>
    <source>
        <strain evidence="1 2">65.10M</strain>
    </source>
</reference>
<name>A0ABX4W549_VIBDI</name>
<gene>
    <name evidence="1" type="ORF">C1O25_19635</name>
</gene>
<evidence type="ECO:0000313" key="2">
    <source>
        <dbReference type="Proteomes" id="UP000236547"/>
    </source>
</evidence>
<sequence length="115" mass="13464">MLILAWWLLTGFLEDLRWIFAYLLPFIAQEFARKNLADIGCHTRHEIYFDSWFVIFINEDITFFEDGNHKCMNGNVLIYALVVKLQKLTALAFDVNEITKGFTSCNLSDVKSYRS</sequence>
<proteinExistence type="predicted"/>
<accession>A0ABX4W549</accession>